<dbReference type="PANTHER" id="PTHR35526:SF3">
    <property type="entry name" value="ANTI-SIGMA-F FACTOR RSBW"/>
    <property type="match status" value="1"/>
</dbReference>
<sequence>MAESSDPAPKAETELGSGSGSGADPVTEAGSDSGVEADPVTEAGSDSGPEDEAERGPGPGHAPVDGTGPGSDLDDDCQDPPADDHVDLLVRDFDLDTLVAVRHEVEHCAEQHGLTGLTLYRFVVAINEITTNAVRHGGGTGRLRLWRAGDRIYCEVTDRGPGLSVSAGNRAAPVESANGRGLWLARRGVRRFTMRTGAGGTSITLEAT</sequence>
<dbReference type="InterPro" id="IPR050267">
    <property type="entry name" value="Anti-sigma-factor_SerPK"/>
</dbReference>
<keyword evidence="1" id="KW-0808">Transferase</keyword>
<keyword evidence="1" id="KW-0723">Serine/threonine-protein kinase</keyword>
<dbReference type="AlphaFoldDB" id="A0A8J3RQG0"/>
<organism evidence="4 5">
    <name type="scientific">Planobispora longispora</name>
    <dbReference type="NCBI Taxonomy" id="28887"/>
    <lineage>
        <taxon>Bacteria</taxon>
        <taxon>Bacillati</taxon>
        <taxon>Actinomycetota</taxon>
        <taxon>Actinomycetes</taxon>
        <taxon>Streptosporangiales</taxon>
        <taxon>Streptosporangiaceae</taxon>
        <taxon>Planobispora</taxon>
    </lineage>
</organism>
<evidence type="ECO:0000313" key="5">
    <source>
        <dbReference type="Proteomes" id="UP000616724"/>
    </source>
</evidence>
<dbReference type="EMBL" id="BOOH01000044">
    <property type="protein sequence ID" value="GIH78865.1"/>
    <property type="molecule type" value="Genomic_DNA"/>
</dbReference>
<gene>
    <name evidence="4" type="ORF">Plo01_52940</name>
</gene>
<evidence type="ECO:0000256" key="1">
    <source>
        <dbReference type="ARBA" id="ARBA00022527"/>
    </source>
</evidence>
<proteinExistence type="predicted"/>
<feature type="region of interest" description="Disordered" evidence="2">
    <location>
        <begin position="1"/>
        <end position="84"/>
    </location>
</feature>
<reference evidence="4 5" key="1">
    <citation type="submission" date="2021-01" db="EMBL/GenBank/DDBJ databases">
        <title>Whole genome shotgun sequence of Planobispora longispora NBRC 13918.</title>
        <authorList>
            <person name="Komaki H."/>
            <person name="Tamura T."/>
        </authorList>
    </citation>
    <scope>NUCLEOTIDE SEQUENCE [LARGE SCALE GENOMIC DNA]</scope>
    <source>
        <strain evidence="4 5">NBRC 13918</strain>
    </source>
</reference>
<comment type="caution">
    <text evidence="4">The sequence shown here is derived from an EMBL/GenBank/DDBJ whole genome shotgun (WGS) entry which is preliminary data.</text>
</comment>
<dbReference type="Proteomes" id="UP000616724">
    <property type="component" value="Unassembled WGS sequence"/>
</dbReference>
<dbReference type="PANTHER" id="PTHR35526">
    <property type="entry name" value="ANTI-SIGMA-F FACTOR RSBW-RELATED"/>
    <property type="match status" value="1"/>
</dbReference>
<evidence type="ECO:0000313" key="4">
    <source>
        <dbReference type="EMBL" id="GIH78865.1"/>
    </source>
</evidence>
<protein>
    <recommendedName>
        <fullName evidence="3">Histidine kinase/HSP90-like ATPase domain-containing protein</fullName>
    </recommendedName>
</protein>
<dbReference type="RefSeq" id="WP_203893352.1">
    <property type="nucleotide sequence ID" value="NZ_BOOH01000044.1"/>
</dbReference>
<evidence type="ECO:0000256" key="2">
    <source>
        <dbReference type="SAM" id="MobiDB-lite"/>
    </source>
</evidence>
<keyword evidence="1" id="KW-0418">Kinase</keyword>
<dbReference type="GO" id="GO:0004674">
    <property type="term" value="F:protein serine/threonine kinase activity"/>
    <property type="evidence" value="ECO:0007669"/>
    <property type="project" value="UniProtKB-KW"/>
</dbReference>
<evidence type="ECO:0000259" key="3">
    <source>
        <dbReference type="Pfam" id="PF13581"/>
    </source>
</evidence>
<dbReference type="InterPro" id="IPR003594">
    <property type="entry name" value="HATPase_dom"/>
</dbReference>
<dbReference type="SUPFAM" id="SSF55874">
    <property type="entry name" value="ATPase domain of HSP90 chaperone/DNA topoisomerase II/histidine kinase"/>
    <property type="match status" value="1"/>
</dbReference>
<dbReference type="CDD" id="cd16936">
    <property type="entry name" value="HATPase_RsbW-like"/>
    <property type="match status" value="1"/>
</dbReference>
<feature type="domain" description="Histidine kinase/HSP90-like ATPase" evidence="3">
    <location>
        <begin position="94"/>
        <end position="205"/>
    </location>
</feature>
<name>A0A8J3RQG0_9ACTN</name>
<accession>A0A8J3RQG0</accession>
<dbReference type="InterPro" id="IPR036890">
    <property type="entry name" value="HATPase_C_sf"/>
</dbReference>
<dbReference type="Pfam" id="PF13581">
    <property type="entry name" value="HATPase_c_2"/>
    <property type="match status" value="1"/>
</dbReference>
<keyword evidence="5" id="KW-1185">Reference proteome</keyword>
<dbReference type="Gene3D" id="3.30.565.10">
    <property type="entry name" value="Histidine kinase-like ATPase, C-terminal domain"/>
    <property type="match status" value="1"/>
</dbReference>